<dbReference type="GO" id="GO:0000298">
    <property type="term" value="F:endopolyphosphatase activity"/>
    <property type="evidence" value="ECO:0007669"/>
    <property type="project" value="TreeGrafter"/>
</dbReference>
<keyword evidence="3" id="KW-1185">Reference proteome</keyword>
<sequence length="224" mass="24774">MPTPYGGELVVVHGGLVPGVPLEEQDPWAVLHMRTLLIKKKKEGKKDKHKKDKKKNKNKKHHKLSIEKAASPASDHSDEGDEDDNNDDDEELLDDVHPEADLDSLLAPVHDNDNAAISMTPLESREGKPWARVWDKFQHRAVPDPARRTTVVFGHDAKAGLQVGEYSFGLDTGCVAGGKLTAMVFYEDEDEDLEGKRDAVRGGVVKVAHRFVSVPCRAGVKYDL</sequence>
<evidence type="ECO:0000313" key="3">
    <source>
        <dbReference type="Proteomes" id="UP000070501"/>
    </source>
</evidence>
<feature type="compositionally biased region" description="Acidic residues" evidence="1">
    <location>
        <begin position="78"/>
        <end position="92"/>
    </location>
</feature>
<dbReference type="EMBL" id="KQ964247">
    <property type="protein sequence ID" value="KXJ93944.1"/>
    <property type="molecule type" value="Genomic_DNA"/>
</dbReference>
<dbReference type="AlphaFoldDB" id="A0A136J9T5"/>
<protein>
    <submittedName>
        <fullName evidence="2">Uncharacterized protein</fullName>
    </submittedName>
</protein>
<feature type="compositionally biased region" description="Basic residues" evidence="1">
    <location>
        <begin position="39"/>
        <end position="63"/>
    </location>
</feature>
<dbReference type="PANTHER" id="PTHR42850:SF4">
    <property type="entry name" value="ZINC-DEPENDENT ENDOPOLYPHOSPHATASE"/>
    <property type="match status" value="1"/>
</dbReference>
<dbReference type="OrthoDB" id="10267127at2759"/>
<dbReference type="GO" id="GO:0006798">
    <property type="term" value="P:polyphosphate catabolic process"/>
    <property type="evidence" value="ECO:0007669"/>
    <property type="project" value="TreeGrafter"/>
</dbReference>
<dbReference type="SUPFAM" id="SSF56300">
    <property type="entry name" value="Metallo-dependent phosphatases"/>
    <property type="match status" value="1"/>
</dbReference>
<dbReference type="Gene3D" id="3.60.21.10">
    <property type="match status" value="1"/>
</dbReference>
<evidence type="ECO:0000313" key="2">
    <source>
        <dbReference type="EMBL" id="KXJ93944.1"/>
    </source>
</evidence>
<evidence type="ECO:0000256" key="1">
    <source>
        <dbReference type="SAM" id="MobiDB-lite"/>
    </source>
</evidence>
<dbReference type="Proteomes" id="UP000070501">
    <property type="component" value="Unassembled WGS sequence"/>
</dbReference>
<dbReference type="InterPro" id="IPR050126">
    <property type="entry name" value="Ap4A_hydrolase"/>
</dbReference>
<organism evidence="2 3">
    <name type="scientific">Microdochium bolleyi</name>
    <dbReference type="NCBI Taxonomy" id="196109"/>
    <lineage>
        <taxon>Eukaryota</taxon>
        <taxon>Fungi</taxon>
        <taxon>Dikarya</taxon>
        <taxon>Ascomycota</taxon>
        <taxon>Pezizomycotina</taxon>
        <taxon>Sordariomycetes</taxon>
        <taxon>Xylariomycetidae</taxon>
        <taxon>Xylariales</taxon>
        <taxon>Microdochiaceae</taxon>
        <taxon>Microdochium</taxon>
    </lineage>
</organism>
<gene>
    <name evidence="2" type="ORF">Micbo1qcDRAFT_158858</name>
</gene>
<dbReference type="PANTHER" id="PTHR42850">
    <property type="entry name" value="METALLOPHOSPHOESTERASE"/>
    <property type="match status" value="1"/>
</dbReference>
<reference evidence="3" key="1">
    <citation type="submission" date="2016-02" db="EMBL/GenBank/DDBJ databases">
        <title>Draft genome sequence of Microdochium bolleyi, a fungal endophyte of beachgrass.</title>
        <authorList>
            <consortium name="DOE Joint Genome Institute"/>
            <person name="David A.S."/>
            <person name="May G."/>
            <person name="Haridas S."/>
            <person name="Lim J."/>
            <person name="Wang M."/>
            <person name="Labutti K."/>
            <person name="Lipzen A."/>
            <person name="Barry K."/>
            <person name="Grigoriev I.V."/>
        </authorList>
    </citation>
    <scope>NUCLEOTIDE SEQUENCE [LARGE SCALE GENOMIC DNA]</scope>
    <source>
        <strain evidence="3">J235TASD1</strain>
    </source>
</reference>
<dbReference type="GO" id="GO:0005737">
    <property type="term" value="C:cytoplasm"/>
    <property type="evidence" value="ECO:0007669"/>
    <property type="project" value="TreeGrafter"/>
</dbReference>
<accession>A0A136J9T5</accession>
<feature type="region of interest" description="Disordered" evidence="1">
    <location>
        <begin position="39"/>
        <end position="92"/>
    </location>
</feature>
<proteinExistence type="predicted"/>
<dbReference type="STRING" id="196109.A0A136J9T5"/>
<dbReference type="InterPro" id="IPR029052">
    <property type="entry name" value="Metallo-depent_PP-like"/>
</dbReference>
<dbReference type="InParanoid" id="A0A136J9T5"/>
<name>A0A136J9T5_9PEZI</name>
<dbReference type="GO" id="GO:0016791">
    <property type="term" value="F:phosphatase activity"/>
    <property type="evidence" value="ECO:0007669"/>
    <property type="project" value="TreeGrafter"/>
</dbReference>